<organism evidence="6 7">
    <name type="scientific">Nonlabens ponticola</name>
    <dbReference type="NCBI Taxonomy" id="2496866"/>
    <lineage>
        <taxon>Bacteria</taxon>
        <taxon>Pseudomonadati</taxon>
        <taxon>Bacteroidota</taxon>
        <taxon>Flavobacteriia</taxon>
        <taxon>Flavobacteriales</taxon>
        <taxon>Flavobacteriaceae</taxon>
        <taxon>Nonlabens</taxon>
    </lineage>
</organism>
<evidence type="ECO:0000313" key="6">
    <source>
        <dbReference type="EMBL" id="AZQ43999.1"/>
    </source>
</evidence>
<dbReference type="OrthoDB" id="9808930at2"/>
<dbReference type="KEGG" id="noj:EJ995_07035"/>
<gene>
    <name evidence="6" type="ORF">EJ995_07035</name>
</gene>
<keyword evidence="7" id="KW-1185">Reference proteome</keyword>
<evidence type="ECO:0000256" key="3">
    <source>
        <dbReference type="ARBA" id="ARBA00022989"/>
    </source>
</evidence>
<evidence type="ECO:0000256" key="2">
    <source>
        <dbReference type="ARBA" id="ARBA00022692"/>
    </source>
</evidence>
<feature type="transmembrane region" description="Helical" evidence="5">
    <location>
        <begin position="62"/>
        <end position="83"/>
    </location>
</feature>
<dbReference type="EMBL" id="CP034549">
    <property type="protein sequence ID" value="AZQ43999.1"/>
    <property type="molecule type" value="Genomic_DNA"/>
</dbReference>
<name>A0A3S9MXY7_9FLAO</name>
<reference evidence="6 7" key="1">
    <citation type="submission" date="2018-12" db="EMBL/GenBank/DDBJ databases">
        <title>Complete genome of Nonlabens sp. MJ115.</title>
        <authorList>
            <person name="Choi H.S."/>
            <person name="Jung J."/>
        </authorList>
    </citation>
    <scope>NUCLEOTIDE SEQUENCE [LARGE SCALE GENOMIC DNA]</scope>
    <source>
        <strain evidence="6 7">MJ115</strain>
    </source>
</reference>
<sequence>MENLPSSNHLNIAAGIHLLTFGKWLIPLGNFILPILLWMIHSKKSSFIDTHGKQAINFQLSITLYTVILAFIGGGVIIGSMISGGPTLWEHMDGNDFPFAQDLGTFSTIVASGIIAGTIIFALAVVDLFCTVKAAIRAHEGEIYRYPLTINFLREDTAQEDYKNI</sequence>
<protein>
    <submittedName>
        <fullName evidence="6">DUF4870 domain-containing protein</fullName>
    </submittedName>
</protein>
<feature type="transmembrane region" description="Helical" evidence="5">
    <location>
        <begin position="24"/>
        <end position="41"/>
    </location>
</feature>
<accession>A0A3S9MXY7</accession>
<dbReference type="Pfam" id="PF09685">
    <property type="entry name" value="MamF_MmsF"/>
    <property type="match status" value="1"/>
</dbReference>
<dbReference type="AlphaFoldDB" id="A0A3S9MXY7"/>
<keyword evidence="2 5" id="KW-0812">Transmembrane</keyword>
<dbReference type="InterPro" id="IPR019109">
    <property type="entry name" value="MamF_MmsF"/>
</dbReference>
<comment type="subcellular location">
    <subcellularLocation>
        <location evidence="1">Membrane</location>
        <topology evidence="1">Multi-pass membrane protein</topology>
    </subcellularLocation>
</comment>
<feature type="transmembrane region" description="Helical" evidence="5">
    <location>
        <begin position="103"/>
        <end position="129"/>
    </location>
</feature>
<evidence type="ECO:0000256" key="5">
    <source>
        <dbReference type="SAM" id="Phobius"/>
    </source>
</evidence>
<evidence type="ECO:0000256" key="1">
    <source>
        <dbReference type="ARBA" id="ARBA00004141"/>
    </source>
</evidence>
<keyword evidence="3 5" id="KW-1133">Transmembrane helix</keyword>
<evidence type="ECO:0000256" key="4">
    <source>
        <dbReference type="ARBA" id="ARBA00023136"/>
    </source>
</evidence>
<dbReference type="Proteomes" id="UP000279600">
    <property type="component" value="Chromosome"/>
</dbReference>
<proteinExistence type="predicted"/>
<evidence type="ECO:0000313" key="7">
    <source>
        <dbReference type="Proteomes" id="UP000279600"/>
    </source>
</evidence>
<keyword evidence="4 5" id="KW-0472">Membrane</keyword>
<dbReference type="RefSeq" id="WP_126447003.1">
    <property type="nucleotide sequence ID" value="NZ_CP034549.1"/>
</dbReference>